<reference evidence="2 3" key="1">
    <citation type="submission" date="2020-08" db="EMBL/GenBank/DDBJ databases">
        <title>Genomic Encyclopedia of Type Strains, Phase III (KMG-III): the genomes of soil and plant-associated and newly described type strains.</title>
        <authorList>
            <person name="Whitman W."/>
        </authorList>
    </citation>
    <scope>NUCLEOTIDE SEQUENCE [LARGE SCALE GENOMIC DNA]</scope>
    <source>
        <strain evidence="2 3">CECT 8960</strain>
    </source>
</reference>
<sequence length="232" mass="24944">MTQQYGGPTSPESQQRSTPEVARDEAADVARTATDKGGEVAGTVGEQASRVAEETKQQARDLLRESREQLTGQARQGQQRAADGLHTLATQLRQMSEKTEEQGVASEVARQVADRTQSAASWLEHREPGDLLDEVRRFARRKPGVFLLGAALAGVAVGRLTRGAIAARSDDSGTGDGRDGAERRSPSWPSEPTPPRHAATPPYDSPEVPAYPPSPVPPAVQTWDPQRGPVNR</sequence>
<evidence type="ECO:0000313" key="3">
    <source>
        <dbReference type="Proteomes" id="UP000520767"/>
    </source>
</evidence>
<comment type="caution">
    <text evidence="2">The sequence shown here is derived from an EMBL/GenBank/DDBJ whole genome shotgun (WGS) entry which is preliminary data.</text>
</comment>
<feature type="compositionally biased region" description="Basic and acidic residues" evidence="1">
    <location>
        <begin position="168"/>
        <end position="185"/>
    </location>
</feature>
<organism evidence="2 3">
    <name type="scientific">Actinophytocola algeriensis</name>
    <dbReference type="NCBI Taxonomy" id="1768010"/>
    <lineage>
        <taxon>Bacteria</taxon>
        <taxon>Bacillati</taxon>
        <taxon>Actinomycetota</taxon>
        <taxon>Actinomycetes</taxon>
        <taxon>Pseudonocardiales</taxon>
        <taxon>Pseudonocardiaceae</taxon>
    </lineage>
</organism>
<feature type="compositionally biased region" description="Low complexity" evidence="1">
    <location>
        <begin position="72"/>
        <end position="82"/>
    </location>
</feature>
<protein>
    <submittedName>
        <fullName evidence="2">ElaB/YqjD/DUF883 family membrane-anchored ribosome-binding protein</fullName>
    </submittedName>
</protein>
<feature type="compositionally biased region" description="Basic and acidic residues" evidence="1">
    <location>
        <begin position="51"/>
        <end position="68"/>
    </location>
</feature>
<name>A0A7W7VFR4_9PSEU</name>
<accession>A0A7W7VFR4</accession>
<feature type="compositionally biased region" description="Polar residues" evidence="1">
    <location>
        <begin position="1"/>
        <end position="18"/>
    </location>
</feature>
<dbReference type="Proteomes" id="UP000520767">
    <property type="component" value="Unassembled WGS sequence"/>
</dbReference>
<feature type="region of interest" description="Disordered" evidence="1">
    <location>
        <begin position="1"/>
        <end position="106"/>
    </location>
</feature>
<gene>
    <name evidence="2" type="ORF">FHR82_004861</name>
</gene>
<feature type="compositionally biased region" description="Basic and acidic residues" evidence="1">
    <location>
        <begin position="21"/>
        <end position="38"/>
    </location>
</feature>
<proteinExistence type="predicted"/>
<dbReference type="AlphaFoldDB" id="A0A7W7VFR4"/>
<dbReference type="RefSeq" id="WP_184812743.1">
    <property type="nucleotide sequence ID" value="NZ_JACHJQ010000005.1"/>
</dbReference>
<evidence type="ECO:0000313" key="2">
    <source>
        <dbReference type="EMBL" id="MBB4908608.1"/>
    </source>
</evidence>
<evidence type="ECO:0000256" key="1">
    <source>
        <dbReference type="SAM" id="MobiDB-lite"/>
    </source>
</evidence>
<keyword evidence="3" id="KW-1185">Reference proteome</keyword>
<dbReference type="EMBL" id="JACHJQ010000005">
    <property type="protein sequence ID" value="MBB4908608.1"/>
    <property type="molecule type" value="Genomic_DNA"/>
</dbReference>
<feature type="compositionally biased region" description="Pro residues" evidence="1">
    <location>
        <begin position="209"/>
        <end position="218"/>
    </location>
</feature>
<feature type="region of interest" description="Disordered" evidence="1">
    <location>
        <begin position="163"/>
        <end position="232"/>
    </location>
</feature>